<comment type="caution">
    <text evidence="5">The sequence shown here is derived from an EMBL/GenBank/DDBJ whole genome shotgun (WGS) entry which is preliminary data.</text>
</comment>
<reference evidence="5 6" key="1">
    <citation type="submission" date="2019-08" db="EMBL/GenBank/DDBJ databases">
        <title>Bacillus genomes from the desert of Cuatro Cienegas, Coahuila.</title>
        <authorList>
            <person name="Olmedo-Alvarez G."/>
        </authorList>
    </citation>
    <scope>NUCLEOTIDE SEQUENCE [LARGE SCALE GENOMIC DNA]</scope>
    <source>
        <strain evidence="5 6">CH446_14T</strain>
    </source>
</reference>
<proteinExistence type="inferred from homology"/>
<comment type="similarity">
    <text evidence="3">Belongs to the Nudix hydrolase family.</text>
</comment>
<keyword evidence="2 3" id="KW-0378">Hydrolase</keyword>
<evidence type="ECO:0000259" key="4">
    <source>
        <dbReference type="PROSITE" id="PS51462"/>
    </source>
</evidence>
<dbReference type="EMBL" id="VTER01000006">
    <property type="protein sequence ID" value="TYS47727.1"/>
    <property type="molecule type" value="Genomic_DNA"/>
</dbReference>
<dbReference type="PANTHER" id="PTHR43046">
    <property type="entry name" value="GDP-MANNOSE MANNOSYL HYDROLASE"/>
    <property type="match status" value="1"/>
</dbReference>
<accession>A0A5D4R8S2</accession>
<dbReference type="PROSITE" id="PS00893">
    <property type="entry name" value="NUDIX_BOX"/>
    <property type="match status" value="1"/>
</dbReference>
<dbReference type="GO" id="GO:0016787">
    <property type="term" value="F:hydrolase activity"/>
    <property type="evidence" value="ECO:0007669"/>
    <property type="project" value="UniProtKB-KW"/>
</dbReference>
<evidence type="ECO:0000256" key="1">
    <source>
        <dbReference type="ARBA" id="ARBA00001946"/>
    </source>
</evidence>
<gene>
    <name evidence="5" type="ORF">FZD51_12365</name>
</gene>
<evidence type="ECO:0000256" key="2">
    <source>
        <dbReference type="ARBA" id="ARBA00022801"/>
    </source>
</evidence>
<dbReference type="InterPro" id="IPR020084">
    <property type="entry name" value="NUDIX_hydrolase_CS"/>
</dbReference>
<dbReference type="InterPro" id="IPR000086">
    <property type="entry name" value="NUDIX_hydrolase_dom"/>
</dbReference>
<dbReference type="PRINTS" id="PR00502">
    <property type="entry name" value="NUDIXFAMILY"/>
</dbReference>
<comment type="cofactor">
    <cofactor evidence="1">
        <name>Mg(2+)</name>
        <dbReference type="ChEBI" id="CHEBI:18420"/>
    </cofactor>
</comment>
<dbReference type="InterPro" id="IPR020476">
    <property type="entry name" value="Nudix_hydrolase"/>
</dbReference>
<sequence>MGYIMDLRKVVGTRPLIAAGSSVLLLDGMDRLLLQLRKDNGCWGLPGGSLEPGESLESTALRELKEETGFHADDLSFFKVYSGEELYYKYPHGDEVYNVIAAYICTEYHGTAAPDAEEAEKVEFFPLDQLPENISPPDKMVINDLLETKRAIHSSVL</sequence>
<dbReference type="RefSeq" id="WP_148975057.1">
    <property type="nucleotide sequence ID" value="NZ_VTER01000006.1"/>
</dbReference>
<dbReference type="PANTHER" id="PTHR43046:SF2">
    <property type="entry name" value="8-OXO-DGTP DIPHOSPHATASE-RELATED"/>
    <property type="match status" value="1"/>
</dbReference>
<dbReference type="CDD" id="cd04677">
    <property type="entry name" value="NUDIX_Hydrolase"/>
    <property type="match status" value="1"/>
</dbReference>
<name>A0A5D4R8S2_9BACI</name>
<organism evidence="5 6">
    <name type="scientific">Bacillus infantis</name>
    <dbReference type="NCBI Taxonomy" id="324767"/>
    <lineage>
        <taxon>Bacteria</taxon>
        <taxon>Bacillati</taxon>
        <taxon>Bacillota</taxon>
        <taxon>Bacilli</taxon>
        <taxon>Bacillales</taxon>
        <taxon>Bacillaceae</taxon>
        <taxon>Bacillus</taxon>
    </lineage>
</organism>
<dbReference type="PROSITE" id="PS51462">
    <property type="entry name" value="NUDIX"/>
    <property type="match status" value="1"/>
</dbReference>
<dbReference type="AlphaFoldDB" id="A0A5D4R8S2"/>
<evidence type="ECO:0000313" key="5">
    <source>
        <dbReference type="EMBL" id="TYS47727.1"/>
    </source>
</evidence>
<evidence type="ECO:0000313" key="6">
    <source>
        <dbReference type="Proteomes" id="UP000322139"/>
    </source>
</evidence>
<protein>
    <submittedName>
        <fullName evidence="5">NUDIX hydrolase</fullName>
    </submittedName>
</protein>
<dbReference type="Pfam" id="PF00293">
    <property type="entry name" value="NUDIX"/>
    <property type="match status" value="1"/>
</dbReference>
<dbReference type="InterPro" id="IPR015797">
    <property type="entry name" value="NUDIX_hydrolase-like_dom_sf"/>
</dbReference>
<dbReference type="SUPFAM" id="SSF55811">
    <property type="entry name" value="Nudix"/>
    <property type="match status" value="1"/>
</dbReference>
<evidence type="ECO:0000256" key="3">
    <source>
        <dbReference type="RuleBase" id="RU003476"/>
    </source>
</evidence>
<feature type="domain" description="Nudix hydrolase" evidence="4">
    <location>
        <begin position="15"/>
        <end position="147"/>
    </location>
</feature>
<dbReference type="Proteomes" id="UP000322139">
    <property type="component" value="Unassembled WGS sequence"/>
</dbReference>
<dbReference type="Gene3D" id="3.90.79.10">
    <property type="entry name" value="Nucleoside Triphosphate Pyrophosphohydrolase"/>
    <property type="match status" value="1"/>
</dbReference>